<dbReference type="STRING" id="649760.HMPREF0971_02472"/>
<dbReference type="HOGENOM" id="CLU_210769_0_0_10"/>
<protein>
    <submittedName>
        <fullName evidence="1">Uncharacterized protein</fullName>
    </submittedName>
</protein>
<comment type="caution">
    <text evidence="1">The sequence shown here is derived from an EMBL/GenBank/DDBJ whole genome shotgun (WGS) entry which is preliminary data.</text>
</comment>
<dbReference type="AlphaFoldDB" id="D1QTZ0"/>
<evidence type="ECO:0000313" key="2">
    <source>
        <dbReference type="Proteomes" id="UP000004079"/>
    </source>
</evidence>
<dbReference type="RefSeq" id="WP_004374631.1">
    <property type="nucleotide sequence ID" value="NZ_GG703887.1"/>
</dbReference>
<proteinExistence type="predicted"/>
<evidence type="ECO:0000313" key="1">
    <source>
        <dbReference type="EMBL" id="EFB31320.1"/>
    </source>
</evidence>
<gene>
    <name evidence="1" type="ORF">HMPREF0971_02472</name>
</gene>
<dbReference type="EMBL" id="ACUZ02000039">
    <property type="protein sequence ID" value="EFB31320.1"/>
    <property type="molecule type" value="Genomic_DNA"/>
</dbReference>
<sequence>MSVTTIIDEENITLVQGVNGILLHKEGWMKEKKERKEKTKQSLFHWC</sequence>
<organism evidence="1 2">
    <name type="scientific">Segatella oris F0302</name>
    <dbReference type="NCBI Taxonomy" id="649760"/>
    <lineage>
        <taxon>Bacteria</taxon>
        <taxon>Pseudomonadati</taxon>
        <taxon>Bacteroidota</taxon>
        <taxon>Bacteroidia</taxon>
        <taxon>Bacteroidales</taxon>
        <taxon>Prevotellaceae</taxon>
        <taxon>Segatella</taxon>
    </lineage>
</organism>
<name>D1QTZ0_9BACT</name>
<dbReference type="Proteomes" id="UP000004079">
    <property type="component" value="Unassembled WGS sequence"/>
</dbReference>
<accession>D1QTZ0</accession>
<reference evidence="1 2" key="1">
    <citation type="submission" date="2009-11" db="EMBL/GenBank/DDBJ databases">
        <authorList>
            <person name="Weinstock G."/>
            <person name="Sodergren E."/>
            <person name="Clifton S."/>
            <person name="Fulton L."/>
            <person name="Fulton B."/>
            <person name="Courtney L."/>
            <person name="Fronick C."/>
            <person name="Harrison M."/>
            <person name="Strong C."/>
            <person name="Farmer C."/>
            <person name="Delahaunty K."/>
            <person name="Markovic C."/>
            <person name="Hall O."/>
            <person name="Minx P."/>
            <person name="Tomlinson C."/>
            <person name="Mitreva M."/>
            <person name="Nelson J."/>
            <person name="Hou S."/>
            <person name="Wollam A."/>
            <person name="Pepin K.H."/>
            <person name="Johnson M."/>
            <person name="Bhonagiri V."/>
            <person name="Nash W.E."/>
            <person name="Warren W."/>
            <person name="Chinwalla A."/>
            <person name="Mardis E.R."/>
            <person name="Wilson R.K."/>
        </authorList>
    </citation>
    <scope>NUCLEOTIDE SEQUENCE [LARGE SCALE GENOMIC DNA]</scope>
    <source>
        <strain evidence="1 2">F0302</strain>
    </source>
</reference>